<dbReference type="OrthoDB" id="9802241at2"/>
<comment type="catalytic activity">
    <reaction evidence="5 8">
        <text>meso-2,6-diaminopimelate + H(+) = L-lysine + CO2</text>
        <dbReference type="Rhea" id="RHEA:15101"/>
        <dbReference type="ChEBI" id="CHEBI:15378"/>
        <dbReference type="ChEBI" id="CHEBI:16526"/>
        <dbReference type="ChEBI" id="CHEBI:32551"/>
        <dbReference type="ChEBI" id="CHEBI:57791"/>
        <dbReference type="EC" id="4.1.1.20"/>
    </reaction>
</comment>
<keyword evidence="15" id="KW-1185">Reference proteome</keyword>
<dbReference type="Proteomes" id="UP000439965">
    <property type="component" value="Unassembled WGS sequence"/>
</dbReference>
<dbReference type="SUPFAM" id="SSF50621">
    <property type="entry name" value="Alanine racemase C-terminal domain-like"/>
    <property type="match status" value="1"/>
</dbReference>
<keyword evidence="5" id="KW-0028">Amino-acid biosynthesis</keyword>
<dbReference type="FunFam" id="3.20.20.10:FF:000003">
    <property type="entry name" value="Diaminopimelate decarboxylase"/>
    <property type="match status" value="1"/>
</dbReference>
<comment type="similarity">
    <text evidence="5">Belongs to the Orn/Lys/Arg decarboxylase class-II family. LysA subfamily.</text>
</comment>
<keyword evidence="5 8" id="KW-0457">Lysine biosynthesis</keyword>
<evidence type="ECO:0000313" key="16">
    <source>
        <dbReference type="Proteomes" id="UP000439965"/>
    </source>
</evidence>
<accession>A0A376H0D4</accession>
<reference evidence="10 18" key="4">
    <citation type="submission" date="2020-06" db="EMBL/GenBank/DDBJ databases">
        <title>Crossreactivity between MHC class I-restricted antigens from cancer cells and an enterococcal bacteriophage.</title>
        <authorList>
            <person name="Fluckiger A."/>
            <person name="Daillere R."/>
            <person name="Sassi M."/>
            <person name="Cattoir V."/>
            <person name="Kroemer G."/>
            <person name="Zitvogel L."/>
        </authorList>
    </citation>
    <scope>NUCLEOTIDE SEQUENCE [LARGE SCALE GENOMIC DNA]</scope>
    <source>
        <strain evidence="10 18">EG4</strain>
    </source>
</reference>
<comment type="cofactor">
    <cofactor evidence="1 5 7 8">
        <name>pyridoxal 5'-phosphate</name>
        <dbReference type="ChEBI" id="CHEBI:597326"/>
    </cofactor>
</comment>
<evidence type="ECO:0000259" key="9">
    <source>
        <dbReference type="Pfam" id="PF02784"/>
    </source>
</evidence>
<dbReference type="Pfam" id="PF02784">
    <property type="entry name" value="Orn_Arg_deC_N"/>
    <property type="match status" value="1"/>
</dbReference>
<keyword evidence="4 5" id="KW-0456">Lyase</keyword>
<feature type="binding site" evidence="5">
    <location>
        <position position="243"/>
    </location>
    <ligand>
        <name>pyridoxal 5'-phosphate</name>
        <dbReference type="ChEBI" id="CHEBI:597326"/>
    </ligand>
</feature>
<evidence type="ECO:0000256" key="2">
    <source>
        <dbReference type="ARBA" id="ARBA00022793"/>
    </source>
</evidence>
<organism evidence="14 15">
    <name type="scientific">Enterococcus gallinarum</name>
    <dbReference type="NCBI Taxonomy" id="1353"/>
    <lineage>
        <taxon>Bacteria</taxon>
        <taxon>Bacillati</taxon>
        <taxon>Bacillota</taxon>
        <taxon>Bacilli</taxon>
        <taxon>Lactobacillales</taxon>
        <taxon>Enterococcaceae</taxon>
        <taxon>Enterococcus</taxon>
    </lineage>
</organism>
<reference evidence="13 17" key="3">
    <citation type="submission" date="2020-03" db="EMBL/GenBank/DDBJ databases">
        <title>Characterization of ganglioside-mimicking enterococci.</title>
        <authorList>
            <person name="Patry R.T."/>
            <person name="Nothaft H."/>
            <person name="Bridger R."/>
            <person name="Shajahan A."/>
            <person name="Huynh S."/>
            <person name="Sanchez S."/>
            <person name="Azadi P."/>
            <person name="Cooper K."/>
            <person name="Miller W.G."/>
            <person name="Parker C.T."/>
            <person name="Wells L."/>
            <person name="Szymanski C.M."/>
        </authorList>
    </citation>
    <scope>NUCLEOTIDE SEQUENCE [LARGE SCALE GENOMIC DNA]</scope>
    <source>
        <strain evidence="13 17">EGM181</strain>
    </source>
</reference>
<dbReference type="EMBL" id="CP050485">
    <property type="protein sequence ID" value="QOG26259.1"/>
    <property type="molecule type" value="Genomic_DNA"/>
</dbReference>
<dbReference type="UniPathway" id="UPA00034">
    <property type="reaction ID" value="UER00027"/>
</dbReference>
<dbReference type="EMBL" id="WVTI01000022">
    <property type="protein sequence ID" value="MXS27437.1"/>
    <property type="molecule type" value="Genomic_DNA"/>
</dbReference>
<feature type="active site" description="Proton donor" evidence="7">
    <location>
        <position position="356"/>
    </location>
</feature>
<dbReference type="PRINTS" id="PR01179">
    <property type="entry name" value="ODADCRBXLASE"/>
</dbReference>
<keyword evidence="3 5" id="KW-0663">Pyridoxal phosphate</keyword>
<dbReference type="GO" id="GO:0030170">
    <property type="term" value="F:pyridoxal phosphate binding"/>
    <property type="evidence" value="ECO:0007669"/>
    <property type="project" value="UniProtKB-UniRule"/>
</dbReference>
<feature type="domain" description="Orn/DAP/Arg decarboxylase 2 N-terminal" evidence="9">
    <location>
        <begin position="35"/>
        <end position="292"/>
    </location>
</feature>
<feature type="binding site" evidence="5">
    <location>
        <begin position="285"/>
        <end position="288"/>
    </location>
    <ligand>
        <name>pyridoxal 5'-phosphate</name>
        <dbReference type="ChEBI" id="CHEBI:597326"/>
    </ligand>
</feature>
<dbReference type="AlphaFoldDB" id="A0A376H0D4"/>
<evidence type="ECO:0000313" key="10">
    <source>
        <dbReference type="EMBL" id="MBA0971743.1"/>
    </source>
</evidence>
<dbReference type="InterPro" id="IPR000183">
    <property type="entry name" value="Orn/DAP/Arg_de-COase"/>
</dbReference>
<evidence type="ECO:0000313" key="11">
    <source>
        <dbReference type="EMBL" id="MDT2691629.1"/>
    </source>
</evidence>
<reference evidence="14 15" key="1">
    <citation type="submission" date="2018-06" db="EMBL/GenBank/DDBJ databases">
        <authorList>
            <consortium name="Pathogen Informatics"/>
            <person name="Doyle S."/>
        </authorList>
    </citation>
    <scope>NUCLEOTIDE SEQUENCE [LARGE SCALE GENOMIC DNA]</scope>
    <source>
        <strain evidence="14 15">NCTC12360</strain>
    </source>
</reference>
<dbReference type="Proteomes" id="UP001183682">
    <property type="component" value="Unassembled WGS sequence"/>
</dbReference>
<feature type="binding site" evidence="5">
    <location>
        <position position="329"/>
    </location>
    <ligand>
        <name>substrate</name>
    </ligand>
</feature>
<reference evidence="11" key="5">
    <citation type="submission" date="2023-03" db="EMBL/GenBank/DDBJ databases">
        <authorList>
            <person name="Shen W."/>
            <person name="Cai J."/>
        </authorList>
    </citation>
    <scope>NUCLEOTIDE SEQUENCE</scope>
    <source>
        <strain evidence="11">K69-2</strain>
    </source>
</reference>
<dbReference type="InterPro" id="IPR009006">
    <property type="entry name" value="Ala_racemase/Decarboxylase_C"/>
</dbReference>
<feature type="binding site" evidence="5">
    <location>
        <position position="385"/>
    </location>
    <ligand>
        <name>substrate</name>
    </ligand>
</feature>
<evidence type="ECO:0000256" key="3">
    <source>
        <dbReference type="ARBA" id="ARBA00022898"/>
    </source>
</evidence>
<dbReference type="GO" id="GO:0009089">
    <property type="term" value="P:lysine biosynthetic process via diaminopimelate"/>
    <property type="evidence" value="ECO:0007669"/>
    <property type="project" value="UniProtKB-UniRule"/>
</dbReference>
<dbReference type="PANTHER" id="PTHR43727:SF2">
    <property type="entry name" value="GROUP IV DECARBOXYLASE"/>
    <property type="match status" value="1"/>
</dbReference>
<feature type="modified residue" description="N6-(pyridoxal phosphate)lysine" evidence="5 7">
    <location>
        <position position="61"/>
    </location>
</feature>
<evidence type="ECO:0000313" key="13">
    <source>
        <dbReference type="EMBL" id="QOG26259.1"/>
    </source>
</evidence>
<dbReference type="EMBL" id="JARPZN010000017">
    <property type="protein sequence ID" value="MDT2691629.1"/>
    <property type="molecule type" value="Genomic_DNA"/>
</dbReference>
<feature type="binding site" evidence="5">
    <location>
        <position position="325"/>
    </location>
    <ligand>
        <name>substrate</name>
    </ligand>
</feature>
<dbReference type="PRINTS" id="PR01181">
    <property type="entry name" value="DAPDCRBXLASE"/>
</dbReference>
<feature type="binding site" evidence="5">
    <location>
        <position position="357"/>
    </location>
    <ligand>
        <name>substrate</name>
    </ligand>
</feature>
<dbReference type="InterPro" id="IPR029066">
    <property type="entry name" value="PLP-binding_barrel"/>
</dbReference>
<dbReference type="HAMAP" id="MF_02120">
    <property type="entry name" value="LysA"/>
    <property type="match status" value="1"/>
</dbReference>
<gene>
    <name evidence="5 14" type="primary">lysA</name>
    <name evidence="13" type="ORF">EGM181_02725</name>
    <name evidence="12" type="ORF">GTI89_15365</name>
    <name evidence="10" type="ORF">HWH42_03910</name>
    <name evidence="14" type="ORF">NCTC12360_02764</name>
    <name evidence="11" type="ORF">P7E30_15735</name>
</gene>
<dbReference type="Gene3D" id="2.40.37.10">
    <property type="entry name" value="Lyase, Ornithine Decarboxylase, Chain A, domain 1"/>
    <property type="match status" value="1"/>
</dbReference>
<evidence type="ECO:0000256" key="5">
    <source>
        <dbReference type="HAMAP-Rule" id="MF_02120"/>
    </source>
</evidence>
<evidence type="ECO:0000313" key="18">
    <source>
        <dbReference type="Proteomes" id="UP000571857"/>
    </source>
</evidence>
<dbReference type="InterPro" id="IPR022653">
    <property type="entry name" value="De-COase2_pyr-phos_BS"/>
</dbReference>
<feature type="binding site" evidence="5">
    <location>
        <position position="385"/>
    </location>
    <ligand>
        <name>pyridoxal 5'-phosphate</name>
        <dbReference type="ChEBI" id="CHEBI:597326"/>
    </ligand>
</feature>
<dbReference type="InterPro" id="IPR002986">
    <property type="entry name" value="DAP_deCOOHase_LysA"/>
</dbReference>
<dbReference type="PANTHER" id="PTHR43727">
    <property type="entry name" value="DIAMINOPIMELATE DECARBOXYLASE"/>
    <property type="match status" value="1"/>
</dbReference>
<dbReference type="NCBIfam" id="TIGR01048">
    <property type="entry name" value="lysA"/>
    <property type="match status" value="1"/>
</dbReference>
<proteinExistence type="inferred from homology"/>
<dbReference type="SUPFAM" id="SSF51419">
    <property type="entry name" value="PLP-binding barrel"/>
    <property type="match status" value="1"/>
</dbReference>
<dbReference type="GO" id="GO:0008836">
    <property type="term" value="F:diaminopimelate decarboxylase activity"/>
    <property type="evidence" value="ECO:0007669"/>
    <property type="project" value="UniProtKB-UniRule"/>
</dbReference>
<comment type="function">
    <text evidence="5">Specifically catalyzes the decarboxylation of meso-diaminopimelate (meso-DAP) to L-lysine.</text>
</comment>
<dbReference type="Proteomes" id="UP000571857">
    <property type="component" value="Unassembled WGS sequence"/>
</dbReference>
<dbReference type="Proteomes" id="UP000254807">
    <property type="component" value="Unassembled WGS sequence"/>
</dbReference>
<evidence type="ECO:0000256" key="8">
    <source>
        <dbReference type="RuleBase" id="RU003738"/>
    </source>
</evidence>
<comment type="subunit">
    <text evidence="5">Homodimer.</text>
</comment>
<evidence type="ECO:0000313" key="12">
    <source>
        <dbReference type="EMBL" id="MXS27437.1"/>
    </source>
</evidence>
<reference evidence="12 16" key="2">
    <citation type="submission" date="2019-04" db="EMBL/GenBank/DDBJ databases">
        <title>Step-wise assembly of the neonatal virome modulated by breast feeding.</title>
        <authorList>
            <person name="Liang G."/>
            <person name="Bushman F."/>
        </authorList>
    </citation>
    <scope>NUCLEOTIDE SEQUENCE [LARGE SCALE GENOMIC DNA]</scope>
    <source>
        <strain evidence="12 16">E3404</strain>
    </source>
</reference>
<dbReference type="EMBL" id="JABXJK010000013">
    <property type="protein sequence ID" value="MBA0971743.1"/>
    <property type="molecule type" value="Genomic_DNA"/>
</dbReference>
<evidence type="ECO:0000256" key="7">
    <source>
        <dbReference type="PIRSR" id="PIRSR600183-50"/>
    </source>
</evidence>
<evidence type="ECO:0000313" key="14">
    <source>
        <dbReference type="EMBL" id="STD84237.1"/>
    </source>
</evidence>
<dbReference type="EC" id="4.1.1.20" evidence="5 6"/>
<dbReference type="Gene3D" id="3.20.20.10">
    <property type="entry name" value="Alanine racemase"/>
    <property type="match status" value="1"/>
</dbReference>
<dbReference type="PROSITE" id="PS00878">
    <property type="entry name" value="ODR_DC_2_1"/>
    <property type="match status" value="1"/>
</dbReference>
<keyword evidence="2 5" id="KW-0210">Decarboxylase</keyword>
<dbReference type="EMBL" id="UFYW01000001">
    <property type="protein sequence ID" value="STD84237.1"/>
    <property type="molecule type" value="Genomic_DNA"/>
</dbReference>
<comment type="pathway">
    <text evidence="5 8">Amino-acid biosynthesis; L-lysine biosynthesis via DAP pathway; L-lysine from DL-2,6-diaminopimelate: step 1/1.</text>
</comment>
<protein>
    <recommendedName>
        <fullName evidence="5 6">Diaminopimelate decarboxylase</fullName>
        <shortName evidence="5">DAP decarboxylase</shortName>
        <shortName evidence="5">DAPDC</shortName>
        <ecNumber evidence="5 6">4.1.1.20</ecNumber>
    </recommendedName>
</protein>
<sequence length="434" mass="48187">MIKEIKDNHLFWDGCDTVALAKEFGTPLYVFSVTEIRTQCRAIREEFLSRYENTRAAYASKAFNTLAMLRLIDEEGLSLDVVSGGELYTAIQAGFPAEQIEFNGNNKSIDELALAIDYGVGRIIVDGSQEIGLIRALCQEKQRKAKVMFRITPEVNVQTHAFISTGQKDSKFGIPLDEEILFPLIEEVIDAPEIDFYGLHFHIGSQLSDNHSHIAATEAALALVLEIHHRFDYTVKELNVGGGFGVRYTEKDIRQPYSYFLDPVMATIETFCQAHQLQRPTVVIEPGRSIVAEAGISLHTIGTIKTLPQIRTYASIDGGMTDNIRPGLYQAEYTGILANRAAEAATETVTISGKACESTDILVKDLQLPKVETGDLFATFATGAYGYSMASNYNKLAIPAVVFVEKGHAELVVERQTFQQLIQNERIPSFLMKE</sequence>
<name>A0A376H0D4_ENTGA</name>
<evidence type="ECO:0000256" key="1">
    <source>
        <dbReference type="ARBA" id="ARBA00001933"/>
    </source>
</evidence>
<dbReference type="RefSeq" id="WP_003128767.1">
    <property type="nucleotide sequence ID" value="NZ_BSYC01000002.1"/>
</dbReference>
<dbReference type="CDD" id="cd06828">
    <property type="entry name" value="PLPDE_III_DapDC"/>
    <property type="match status" value="1"/>
</dbReference>
<evidence type="ECO:0000256" key="6">
    <source>
        <dbReference type="NCBIfam" id="TIGR01048"/>
    </source>
</evidence>
<evidence type="ECO:0000313" key="15">
    <source>
        <dbReference type="Proteomes" id="UP000254807"/>
    </source>
</evidence>
<feature type="binding site" evidence="5">
    <location>
        <position position="288"/>
    </location>
    <ligand>
        <name>substrate</name>
    </ligand>
</feature>
<dbReference type="InterPro" id="IPR022644">
    <property type="entry name" value="De-COase2_N"/>
</dbReference>
<evidence type="ECO:0000256" key="4">
    <source>
        <dbReference type="ARBA" id="ARBA00023239"/>
    </source>
</evidence>
<dbReference type="Proteomes" id="UP000516696">
    <property type="component" value="Chromosome"/>
</dbReference>
<evidence type="ECO:0000313" key="17">
    <source>
        <dbReference type="Proteomes" id="UP000516696"/>
    </source>
</evidence>